<dbReference type="Pfam" id="PF08220">
    <property type="entry name" value="HTH_DeoR"/>
    <property type="match status" value="1"/>
</dbReference>
<dbReference type="Proteomes" id="UP000614469">
    <property type="component" value="Unassembled WGS sequence"/>
</dbReference>
<dbReference type="Gene3D" id="3.40.50.1360">
    <property type="match status" value="1"/>
</dbReference>
<accession>A0A8J6NNN1</accession>
<dbReference type="PRINTS" id="PR00037">
    <property type="entry name" value="HTHLACR"/>
</dbReference>
<dbReference type="InterPro" id="IPR036388">
    <property type="entry name" value="WH-like_DNA-bd_sf"/>
</dbReference>
<dbReference type="AlphaFoldDB" id="A0A8J6NNN1"/>
<dbReference type="EMBL" id="JACNJN010000162">
    <property type="protein sequence ID" value="MBC8336453.1"/>
    <property type="molecule type" value="Genomic_DNA"/>
</dbReference>
<keyword evidence="3" id="KW-0804">Transcription</keyword>
<evidence type="ECO:0000256" key="1">
    <source>
        <dbReference type="ARBA" id="ARBA00023015"/>
    </source>
</evidence>
<comment type="caution">
    <text evidence="5">The sequence shown here is derived from an EMBL/GenBank/DDBJ whole genome shotgun (WGS) entry which is preliminary data.</text>
</comment>
<dbReference type="GO" id="GO:0003677">
    <property type="term" value="F:DNA binding"/>
    <property type="evidence" value="ECO:0007669"/>
    <property type="project" value="UniProtKB-KW"/>
</dbReference>
<dbReference type="PROSITE" id="PS00894">
    <property type="entry name" value="HTH_DEOR_1"/>
    <property type="match status" value="1"/>
</dbReference>
<evidence type="ECO:0000313" key="6">
    <source>
        <dbReference type="Proteomes" id="UP000614469"/>
    </source>
</evidence>
<feature type="domain" description="HTH deoR-type" evidence="4">
    <location>
        <begin position="7"/>
        <end position="62"/>
    </location>
</feature>
<dbReference type="InterPro" id="IPR037171">
    <property type="entry name" value="NagB/RpiA_transferase-like"/>
</dbReference>
<dbReference type="PROSITE" id="PS51000">
    <property type="entry name" value="HTH_DEOR_2"/>
    <property type="match status" value="1"/>
</dbReference>
<dbReference type="InterPro" id="IPR018356">
    <property type="entry name" value="Tscrpt_reg_HTH_DeoR_CS"/>
</dbReference>
<dbReference type="Gene3D" id="1.10.10.10">
    <property type="entry name" value="Winged helix-like DNA-binding domain superfamily/Winged helix DNA-binding domain"/>
    <property type="match status" value="1"/>
</dbReference>
<dbReference type="Pfam" id="PF00455">
    <property type="entry name" value="DeoRC"/>
    <property type="match status" value="1"/>
</dbReference>
<organism evidence="5 6">
    <name type="scientific">Candidatus Desulfolinea nitratireducens</name>
    <dbReference type="NCBI Taxonomy" id="2841698"/>
    <lineage>
        <taxon>Bacteria</taxon>
        <taxon>Bacillati</taxon>
        <taxon>Chloroflexota</taxon>
        <taxon>Anaerolineae</taxon>
        <taxon>Anaerolineales</taxon>
        <taxon>Anaerolineales incertae sedis</taxon>
        <taxon>Candidatus Desulfolinea</taxon>
    </lineage>
</organism>
<evidence type="ECO:0000313" key="5">
    <source>
        <dbReference type="EMBL" id="MBC8336453.1"/>
    </source>
</evidence>
<proteinExistence type="predicted"/>
<reference evidence="5 6" key="1">
    <citation type="submission" date="2020-08" db="EMBL/GenBank/DDBJ databases">
        <title>Bridging the membrane lipid divide: bacteria of the FCB group superphylum have the potential to synthesize archaeal ether lipids.</title>
        <authorList>
            <person name="Villanueva L."/>
            <person name="Von Meijenfeldt F.A.B."/>
            <person name="Westbye A.B."/>
            <person name="Yadav S."/>
            <person name="Hopmans E.C."/>
            <person name="Dutilh B.E."/>
            <person name="Sinninghe Damste J.S."/>
        </authorList>
    </citation>
    <scope>NUCLEOTIDE SEQUENCE [LARGE SCALE GENOMIC DNA]</scope>
    <source>
        <strain evidence="5">NIOZ-UU36</strain>
    </source>
</reference>
<evidence type="ECO:0000256" key="2">
    <source>
        <dbReference type="ARBA" id="ARBA00023125"/>
    </source>
</evidence>
<keyword evidence="1" id="KW-0805">Transcription regulation</keyword>
<evidence type="ECO:0000259" key="4">
    <source>
        <dbReference type="PROSITE" id="PS51000"/>
    </source>
</evidence>
<keyword evidence="2" id="KW-0238">DNA-binding</keyword>
<protein>
    <submittedName>
        <fullName evidence="5">DeoR/GlpR transcriptional regulator</fullName>
    </submittedName>
</protein>
<sequence length="264" mass="28965">MSKNLIPAQRRKLIQVYINAHKIASVADLSGAVDVSEATIRRDLEWLEKEGLLERTYGGAILNQRMNLESDYEQRAISYPEEKRMIGAHAASLIESGDIVFINSGTTTAQIFHHIPKDADITVFTNNTIAAFEIGNEVGYEIVLLGGRLNNKVNAVTGSLAIGYLSQIYADKTFLGVDGISLKYGCTVPTNPEAEIVRMMIARTRGLVAVVTDHSKWGMVSNFEVAKVDQIHQLITDDEHDSGAYDALVSKSVDVVITNPQNTD</sequence>
<dbReference type="GO" id="GO:0003700">
    <property type="term" value="F:DNA-binding transcription factor activity"/>
    <property type="evidence" value="ECO:0007669"/>
    <property type="project" value="InterPro"/>
</dbReference>
<dbReference type="SUPFAM" id="SSF46785">
    <property type="entry name" value="Winged helix' DNA-binding domain"/>
    <property type="match status" value="1"/>
</dbReference>
<dbReference type="SMART" id="SM01134">
    <property type="entry name" value="DeoRC"/>
    <property type="match status" value="1"/>
</dbReference>
<dbReference type="InterPro" id="IPR014036">
    <property type="entry name" value="DeoR-like_C"/>
</dbReference>
<dbReference type="SUPFAM" id="SSF100950">
    <property type="entry name" value="NagB/RpiA/CoA transferase-like"/>
    <property type="match status" value="1"/>
</dbReference>
<dbReference type="PANTHER" id="PTHR30363:SF44">
    <property type="entry name" value="AGA OPERON TRANSCRIPTIONAL REPRESSOR-RELATED"/>
    <property type="match status" value="1"/>
</dbReference>
<dbReference type="InterPro" id="IPR050313">
    <property type="entry name" value="Carb_Metab_HTH_regulators"/>
</dbReference>
<gene>
    <name evidence="5" type="ORF">H8E29_14405</name>
</gene>
<dbReference type="SMART" id="SM00420">
    <property type="entry name" value="HTH_DEOR"/>
    <property type="match status" value="1"/>
</dbReference>
<dbReference type="InterPro" id="IPR001034">
    <property type="entry name" value="DeoR_HTH"/>
</dbReference>
<dbReference type="InterPro" id="IPR036390">
    <property type="entry name" value="WH_DNA-bd_sf"/>
</dbReference>
<evidence type="ECO:0000256" key="3">
    <source>
        <dbReference type="ARBA" id="ARBA00023163"/>
    </source>
</evidence>
<name>A0A8J6NNN1_9CHLR</name>
<dbReference type="PANTHER" id="PTHR30363">
    <property type="entry name" value="HTH-TYPE TRANSCRIPTIONAL REGULATOR SRLR-RELATED"/>
    <property type="match status" value="1"/>
</dbReference>